<evidence type="ECO:0000313" key="6">
    <source>
        <dbReference type="Proteomes" id="UP001300383"/>
    </source>
</evidence>
<keyword evidence="1 5" id="KW-0378">Hydrolase</keyword>
<dbReference type="NCBIfam" id="TIGR03064">
    <property type="entry name" value="sortase_srtB"/>
    <property type="match status" value="1"/>
</dbReference>
<keyword evidence="6" id="KW-1185">Reference proteome</keyword>
<feature type="active site" description="Acyl-thioester intermediate" evidence="2">
    <location>
        <position position="250"/>
    </location>
</feature>
<dbReference type="CDD" id="cd05826">
    <property type="entry name" value="Sortase_B"/>
    <property type="match status" value="1"/>
</dbReference>
<feature type="active site" description="Proton donor/acceptor" evidence="2">
    <location>
        <position position="156"/>
    </location>
</feature>
<dbReference type="RefSeq" id="WP_283231695.1">
    <property type="nucleotide sequence ID" value="NZ_JASGBQ010000029.1"/>
</dbReference>
<evidence type="ECO:0000256" key="2">
    <source>
        <dbReference type="PIRSR" id="PIRSR605754-1"/>
    </source>
</evidence>
<evidence type="ECO:0000256" key="3">
    <source>
        <dbReference type="SAM" id="MobiDB-lite"/>
    </source>
</evidence>
<evidence type="ECO:0000313" key="5">
    <source>
        <dbReference type="EMBL" id="MDI9243269.1"/>
    </source>
</evidence>
<evidence type="ECO:0000256" key="1">
    <source>
        <dbReference type="ARBA" id="ARBA00022801"/>
    </source>
</evidence>
<dbReference type="PROSITE" id="PS51257">
    <property type="entry name" value="PROKAR_LIPOPROTEIN"/>
    <property type="match status" value="1"/>
</dbReference>
<comment type="caution">
    <text evidence="5">The sequence shown here is derived from an EMBL/GenBank/DDBJ whole genome shotgun (WGS) entry which is preliminary data.</text>
</comment>
<evidence type="ECO:0000256" key="4">
    <source>
        <dbReference type="SAM" id="SignalP"/>
    </source>
</evidence>
<reference evidence="5 6" key="1">
    <citation type="submission" date="2023-05" db="EMBL/GenBank/DDBJ databases">
        <title>[ruminococcus] sp. nov., isolated from a pig farm feces dump.</title>
        <authorList>
            <person name="Chang Y.-H."/>
        </authorList>
    </citation>
    <scope>NUCLEOTIDE SEQUENCE [LARGE SCALE GENOMIC DNA]</scope>
    <source>
        <strain evidence="5 6">YH-rum2234</strain>
    </source>
</reference>
<dbReference type="InterPro" id="IPR005754">
    <property type="entry name" value="Sortase"/>
</dbReference>
<dbReference type="Pfam" id="PF04203">
    <property type="entry name" value="Sortase"/>
    <property type="match status" value="1"/>
</dbReference>
<dbReference type="InterPro" id="IPR023365">
    <property type="entry name" value="Sortase_dom-sf"/>
</dbReference>
<dbReference type="EMBL" id="JASGBQ010000029">
    <property type="protein sequence ID" value="MDI9243269.1"/>
    <property type="molecule type" value="Genomic_DNA"/>
</dbReference>
<name>A0AAP4BBF9_9FIRM</name>
<feature type="signal peptide" evidence="4">
    <location>
        <begin position="1"/>
        <end position="25"/>
    </location>
</feature>
<accession>A0AAP4BBF9</accession>
<dbReference type="SUPFAM" id="SSF63817">
    <property type="entry name" value="Sortase"/>
    <property type="match status" value="1"/>
</dbReference>
<dbReference type="Proteomes" id="UP001300383">
    <property type="component" value="Unassembled WGS sequence"/>
</dbReference>
<gene>
    <name evidence="5" type="primary">srtB</name>
    <name evidence="5" type="ORF">QJ036_12500</name>
</gene>
<proteinExistence type="predicted"/>
<keyword evidence="4" id="KW-0732">Signal</keyword>
<sequence>MKRTTKRKIARAAAVCLVLTGLVTAACFGWKAFSTQQEYEAGDETYKELAELVRVKEPDESPASSENEAENTEEEILSINSDSIVNLEVAQEVNGDIVAWIHSPDTVIDYPVCQGEDNVYYLSHLADGTYNRNGCLFIDCENAEDFSDDNTIIYGHHMASGKMFATLIKYADQGYYEDHPVMNLTVGDQQYQLEIFSGYVTTADSSAYRINCGSKHDFSEWLREICGKSDFVAKEMAIHTSDRIVTLSTCAYDFEDARYVVHGRIHMGN</sequence>
<feature type="region of interest" description="Disordered" evidence="3">
    <location>
        <begin position="55"/>
        <end position="74"/>
    </location>
</feature>
<dbReference type="Gene3D" id="2.40.260.10">
    <property type="entry name" value="Sortase"/>
    <property type="match status" value="1"/>
</dbReference>
<feature type="chain" id="PRO_5042936771" evidence="4">
    <location>
        <begin position="26"/>
        <end position="269"/>
    </location>
</feature>
<organism evidence="5 6">
    <name type="scientific">Fusibacillus kribbianus</name>
    <dbReference type="NCBI Taxonomy" id="3044208"/>
    <lineage>
        <taxon>Bacteria</taxon>
        <taxon>Bacillati</taxon>
        <taxon>Bacillota</taxon>
        <taxon>Clostridia</taxon>
        <taxon>Lachnospirales</taxon>
        <taxon>Lachnospiraceae</taxon>
        <taxon>Fusibacillus</taxon>
    </lineage>
</organism>
<dbReference type="InterPro" id="IPR009835">
    <property type="entry name" value="SrtB"/>
</dbReference>
<dbReference type="AlphaFoldDB" id="A0AAP4BBF9"/>
<protein>
    <submittedName>
        <fullName evidence="5">Class B sortase</fullName>
        <ecNumber evidence="5">3.4.22.71</ecNumber>
    </submittedName>
</protein>
<dbReference type="EC" id="3.4.22.71" evidence="5"/>
<dbReference type="GO" id="GO:0016787">
    <property type="term" value="F:hydrolase activity"/>
    <property type="evidence" value="ECO:0007669"/>
    <property type="project" value="UniProtKB-KW"/>
</dbReference>